<dbReference type="Gene3D" id="3.30.420.10">
    <property type="entry name" value="Ribonuclease H-like superfamily/Ribonuclease H"/>
    <property type="match status" value="1"/>
</dbReference>
<evidence type="ECO:0000256" key="4">
    <source>
        <dbReference type="ARBA" id="ARBA00011245"/>
    </source>
</evidence>
<evidence type="ECO:0000256" key="3">
    <source>
        <dbReference type="ARBA" id="ARBA00005300"/>
    </source>
</evidence>
<dbReference type="Pfam" id="PF00075">
    <property type="entry name" value="RNase_H"/>
    <property type="match status" value="1"/>
</dbReference>
<keyword evidence="10" id="KW-0460">Magnesium</keyword>
<evidence type="ECO:0000313" key="14">
    <source>
        <dbReference type="Proteomes" id="UP000240931"/>
    </source>
</evidence>
<protein>
    <recommendedName>
        <fullName evidence="5">ribonuclease H</fullName>
        <ecNumber evidence="5">3.1.26.4</ecNumber>
    </recommendedName>
</protein>
<dbReference type="Proteomes" id="UP000240931">
    <property type="component" value="Segment"/>
</dbReference>
<dbReference type="EMBL" id="LR596615">
    <property type="protein sequence ID" value="VUE36355.1"/>
    <property type="molecule type" value="Genomic_DNA"/>
</dbReference>
<evidence type="ECO:0000256" key="5">
    <source>
        <dbReference type="ARBA" id="ARBA00012180"/>
    </source>
</evidence>
<reference evidence="13 15" key="3">
    <citation type="submission" date="2019-06" db="EMBL/GenBank/DDBJ databases">
        <authorList>
            <person name="Bower L."/>
            <person name="Leinonen R."/>
        </authorList>
    </citation>
    <scope>NUCLEOTIDE SEQUENCE [LARGE SCALE GENOMIC DNA]</scope>
</reference>
<dbReference type="GO" id="GO:0046872">
    <property type="term" value="F:metal ion binding"/>
    <property type="evidence" value="ECO:0007669"/>
    <property type="project" value="UniProtKB-KW"/>
</dbReference>
<keyword evidence="8" id="KW-0255">Endonuclease</keyword>
<comment type="similarity">
    <text evidence="3">Belongs to the RNase H family.</text>
</comment>
<comment type="catalytic activity">
    <reaction evidence="1">
        <text>Endonucleolytic cleavage to 5'-phosphomonoester.</text>
        <dbReference type="EC" id="3.1.26.4"/>
    </reaction>
</comment>
<dbReference type="EMBL" id="LT960551">
    <property type="protein sequence ID" value="SOK58586.1"/>
    <property type="molecule type" value="Genomic_DNA"/>
</dbReference>
<dbReference type="InterPro" id="IPR012337">
    <property type="entry name" value="RNaseH-like_sf"/>
</dbReference>
<keyword evidence="14" id="KW-1185">Reference proteome</keyword>
<evidence type="ECO:0000259" key="11">
    <source>
        <dbReference type="PROSITE" id="PS50879"/>
    </source>
</evidence>
<dbReference type="EC" id="3.1.26.4" evidence="5"/>
<dbReference type="PANTHER" id="PTHR10642">
    <property type="entry name" value="RIBONUCLEASE H1"/>
    <property type="match status" value="1"/>
</dbReference>
<dbReference type="InterPro" id="IPR050092">
    <property type="entry name" value="RNase_H"/>
</dbReference>
<dbReference type="Proteomes" id="UP000317227">
    <property type="component" value="Segment"/>
</dbReference>
<dbReference type="GO" id="GO:0004523">
    <property type="term" value="F:RNA-DNA hybrid ribonuclease activity"/>
    <property type="evidence" value="ECO:0007669"/>
    <property type="project" value="UniProtKB-EC"/>
</dbReference>
<keyword evidence="6" id="KW-0540">Nuclease</keyword>
<name>A0A2C9CXU0_9CAUD</name>
<evidence type="ECO:0000256" key="8">
    <source>
        <dbReference type="ARBA" id="ARBA00022759"/>
    </source>
</evidence>
<evidence type="ECO:0000256" key="6">
    <source>
        <dbReference type="ARBA" id="ARBA00022722"/>
    </source>
</evidence>
<dbReference type="InterPro" id="IPR022892">
    <property type="entry name" value="RNaseHI"/>
</dbReference>
<dbReference type="CDD" id="cd09278">
    <property type="entry name" value="RNase_HI_prokaryote_like"/>
    <property type="match status" value="1"/>
</dbReference>
<gene>
    <name evidence="12" type="primary">g309</name>
</gene>
<keyword evidence="9 12" id="KW-0378">Hydrolase</keyword>
<reference evidence="14" key="2">
    <citation type="submission" date="2017-10" db="EMBL/GenBank/DDBJ databases">
        <authorList>
            <person name="Skurnik M."/>
        </authorList>
    </citation>
    <scope>NUCLEOTIDE SEQUENCE [LARGE SCALE GENOMIC DNA]</scope>
</reference>
<sequence length="145" mass="16375">MYSVHTDGSCLGNPGPGGVGIVIVKDKIILDKLSFGEKYTTNNIMELTAVISAISYIRSEYGYNGMINIFTDSNYVVQGMKSWRHNWKKKGWKTSKGKPPENIEYWKLLDEIGNECTYTHEYGHVGNVYNEIADQLAKKAAQEMK</sequence>
<evidence type="ECO:0000313" key="15">
    <source>
        <dbReference type="Proteomes" id="UP000317227"/>
    </source>
</evidence>
<dbReference type="GO" id="GO:0043137">
    <property type="term" value="P:DNA replication, removal of RNA primer"/>
    <property type="evidence" value="ECO:0007669"/>
    <property type="project" value="TreeGrafter"/>
</dbReference>
<feature type="domain" description="RNase H type-1" evidence="11">
    <location>
        <begin position="1"/>
        <end position="142"/>
    </location>
</feature>
<dbReference type="RefSeq" id="YP_009623919.1">
    <property type="nucleotide sequence ID" value="NC_042116.1"/>
</dbReference>
<dbReference type="OrthoDB" id="27283at10239"/>
<dbReference type="PANTHER" id="PTHR10642:SF26">
    <property type="entry name" value="RIBONUCLEASE H1"/>
    <property type="match status" value="1"/>
</dbReference>
<reference evidence="12" key="1">
    <citation type="submission" date="2017-10" db="EMBL/GenBank/DDBJ databases">
        <authorList>
            <person name="Banno H."/>
            <person name="Chua N.-H."/>
        </authorList>
    </citation>
    <scope>NUCLEOTIDE SEQUENCE [LARGE SCALE GENOMIC DNA]</scope>
</reference>
<comment type="subunit">
    <text evidence="4">Monomer.</text>
</comment>
<dbReference type="GeneID" id="40100727"/>
<comment type="cofactor">
    <cofactor evidence="2">
        <name>Mg(2+)</name>
        <dbReference type="ChEBI" id="CHEBI:18420"/>
    </cofactor>
</comment>
<dbReference type="PROSITE" id="PS50879">
    <property type="entry name" value="RNASE_H_1"/>
    <property type="match status" value="1"/>
</dbReference>
<proteinExistence type="inferred from homology"/>
<evidence type="ECO:0000313" key="13">
    <source>
        <dbReference type="EMBL" id="VUE36355.1"/>
    </source>
</evidence>
<evidence type="ECO:0000313" key="12">
    <source>
        <dbReference type="EMBL" id="SOK58586.1"/>
    </source>
</evidence>
<evidence type="ECO:0000256" key="10">
    <source>
        <dbReference type="ARBA" id="ARBA00022842"/>
    </source>
</evidence>
<dbReference type="InterPro" id="IPR036397">
    <property type="entry name" value="RNaseH_sf"/>
</dbReference>
<dbReference type="InterPro" id="IPR002156">
    <property type="entry name" value="RNaseH_domain"/>
</dbReference>
<evidence type="ECO:0000256" key="9">
    <source>
        <dbReference type="ARBA" id="ARBA00022801"/>
    </source>
</evidence>
<dbReference type="KEGG" id="vg:40100727"/>
<accession>A0A2C9CXU0</accession>
<keyword evidence="7" id="KW-0479">Metal-binding</keyword>
<evidence type="ECO:0000256" key="2">
    <source>
        <dbReference type="ARBA" id="ARBA00001946"/>
    </source>
</evidence>
<evidence type="ECO:0000256" key="1">
    <source>
        <dbReference type="ARBA" id="ARBA00000077"/>
    </source>
</evidence>
<dbReference type="GO" id="GO:0003676">
    <property type="term" value="F:nucleic acid binding"/>
    <property type="evidence" value="ECO:0007669"/>
    <property type="project" value="InterPro"/>
</dbReference>
<evidence type="ECO:0000256" key="7">
    <source>
        <dbReference type="ARBA" id="ARBA00022723"/>
    </source>
</evidence>
<organism evidence="12 14">
    <name type="scientific">Yersinia phage fHe-Yen9-04</name>
    <dbReference type="NCBI Taxonomy" id="2052742"/>
    <lineage>
        <taxon>Viruses</taxon>
        <taxon>Duplodnaviria</taxon>
        <taxon>Heunggongvirae</taxon>
        <taxon>Uroviricota</taxon>
        <taxon>Caudoviricetes</taxon>
        <taxon>Eneladusvirus</taxon>
        <taxon>Eneladusvirus Yen904</taxon>
    </lineage>
</organism>
<dbReference type="SUPFAM" id="SSF53098">
    <property type="entry name" value="Ribonuclease H-like"/>
    <property type="match status" value="1"/>
</dbReference>